<dbReference type="EMBL" id="JANJYJ010000004">
    <property type="protein sequence ID" value="KAK3219698.1"/>
    <property type="molecule type" value="Genomic_DNA"/>
</dbReference>
<protein>
    <submittedName>
        <fullName evidence="2">Uncharacterized protein</fullName>
    </submittedName>
</protein>
<dbReference type="AlphaFoldDB" id="A0AAE0E936"/>
<accession>A0AAE0E936</accession>
<organism evidence="2 3">
    <name type="scientific">Dipteronia sinensis</name>
    <dbReference type="NCBI Taxonomy" id="43782"/>
    <lineage>
        <taxon>Eukaryota</taxon>
        <taxon>Viridiplantae</taxon>
        <taxon>Streptophyta</taxon>
        <taxon>Embryophyta</taxon>
        <taxon>Tracheophyta</taxon>
        <taxon>Spermatophyta</taxon>
        <taxon>Magnoliopsida</taxon>
        <taxon>eudicotyledons</taxon>
        <taxon>Gunneridae</taxon>
        <taxon>Pentapetalae</taxon>
        <taxon>rosids</taxon>
        <taxon>malvids</taxon>
        <taxon>Sapindales</taxon>
        <taxon>Sapindaceae</taxon>
        <taxon>Hippocastanoideae</taxon>
        <taxon>Acereae</taxon>
        <taxon>Dipteronia</taxon>
    </lineage>
</organism>
<proteinExistence type="predicted"/>
<reference evidence="2" key="1">
    <citation type="journal article" date="2023" name="Plant J.">
        <title>Genome sequences and population genomics provide insights into the demographic history, inbreeding, and mutation load of two 'living fossil' tree species of Dipteronia.</title>
        <authorList>
            <person name="Feng Y."/>
            <person name="Comes H.P."/>
            <person name="Chen J."/>
            <person name="Zhu S."/>
            <person name="Lu R."/>
            <person name="Zhang X."/>
            <person name="Li P."/>
            <person name="Qiu J."/>
            <person name="Olsen K.M."/>
            <person name="Qiu Y."/>
        </authorList>
    </citation>
    <scope>NUCLEOTIDE SEQUENCE</scope>
    <source>
        <strain evidence="2">NBL</strain>
    </source>
</reference>
<keyword evidence="3" id="KW-1185">Reference proteome</keyword>
<sequence>MLKTSIHFMIKTLEFKSIELKFPTFLFPLSNHIQTHNPTLEKCHFLNKDLKYSREINKRKKTYFFTRRSHQSSLKKIPKCCSLQECSMSPEEHSTRRRQDQEHRTEEKY</sequence>
<gene>
    <name evidence="2" type="ORF">Dsin_013668</name>
</gene>
<comment type="caution">
    <text evidence="2">The sequence shown here is derived from an EMBL/GenBank/DDBJ whole genome shotgun (WGS) entry which is preliminary data.</text>
</comment>
<evidence type="ECO:0000313" key="3">
    <source>
        <dbReference type="Proteomes" id="UP001281410"/>
    </source>
</evidence>
<feature type="region of interest" description="Disordered" evidence="1">
    <location>
        <begin position="86"/>
        <end position="109"/>
    </location>
</feature>
<evidence type="ECO:0000256" key="1">
    <source>
        <dbReference type="SAM" id="MobiDB-lite"/>
    </source>
</evidence>
<evidence type="ECO:0000313" key="2">
    <source>
        <dbReference type="EMBL" id="KAK3219698.1"/>
    </source>
</evidence>
<feature type="compositionally biased region" description="Basic and acidic residues" evidence="1">
    <location>
        <begin position="90"/>
        <end position="109"/>
    </location>
</feature>
<name>A0AAE0E936_9ROSI</name>
<dbReference type="Proteomes" id="UP001281410">
    <property type="component" value="Unassembled WGS sequence"/>
</dbReference>